<evidence type="ECO:0000256" key="1">
    <source>
        <dbReference type="SAM" id="Phobius"/>
    </source>
</evidence>
<dbReference type="EMBL" id="ML992503">
    <property type="protein sequence ID" value="KAF2225748.1"/>
    <property type="molecule type" value="Genomic_DNA"/>
</dbReference>
<organism evidence="2 3">
    <name type="scientific">Elsinoe ampelina</name>
    <dbReference type="NCBI Taxonomy" id="302913"/>
    <lineage>
        <taxon>Eukaryota</taxon>
        <taxon>Fungi</taxon>
        <taxon>Dikarya</taxon>
        <taxon>Ascomycota</taxon>
        <taxon>Pezizomycotina</taxon>
        <taxon>Dothideomycetes</taxon>
        <taxon>Dothideomycetidae</taxon>
        <taxon>Myriangiales</taxon>
        <taxon>Elsinoaceae</taxon>
        <taxon>Elsinoe</taxon>
    </lineage>
</organism>
<keyword evidence="1" id="KW-0472">Membrane</keyword>
<reference evidence="3" key="1">
    <citation type="journal article" date="2020" name="Stud. Mycol.">
        <title>101 Dothideomycetes genomes: A test case for predicting lifestyles and emergence of pathogens.</title>
        <authorList>
            <person name="Haridas S."/>
            <person name="Albert R."/>
            <person name="Binder M."/>
            <person name="Bloem J."/>
            <person name="LaButti K."/>
            <person name="Salamov A."/>
            <person name="Andreopoulos B."/>
            <person name="Baker S."/>
            <person name="Barry K."/>
            <person name="Bills G."/>
            <person name="Bluhm B."/>
            <person name="Cannon C."/>
            <person name="Castanera R."/>
            <person name="Culley D."/>
            <person name="Daum C."/>
            <person name="Ezra D."/>
            <person name="Gonzalez J."/>
            <person name="Henrissat B."/>
            <person name="Kuo A."/>
            <person name="Liang C."/>
            <person name="Lipzen A."/>
            <person name="Lutzoni F."/>
            <person name="Magnuson J."/>
            <person name="Mondo S."/>
            <person name="Nolan M."/>
            <person name="Ohm R."/>
            <person name="Pangilinan J."/>
            <person name="Park H.-J."/>
            <person name="Ramirez L."/>
            <person name="Alfaro M."/>
            <person name="Sun H."/>
            <person name="Tritt A."/>
            <person name="Yoshinaga Y."/>
            <person name="Zwiers L.-H."/>
            <person name="Turgeon B."/>
            <person name="Goodwin S."/>
            <person name="Spatafora J."/>
            <person name="Crous P."/>
            <person name="Grigoriev I."/>
        </authorList>
    </citation>
    <scope>NUCLEOTIDE SEQUENCE [LARGE SCALE GENOMIC DNA]</scope>
    <source>
        <strain evidence="3">CECT 20119</strain>
    </source>
</reference>
<dbReference type="Proteomes" id="UP000799538">
    <property type="component" value="Unassembled WGS sequence"/>
</dbReference>
<keyword evidence="1" id="KW-1133">Transmembrane helix</keyword>
<dbReference type="AlphaFoldDB" id="A0A6A6GJD7"/>
<feature type="transmembrane region" description="Helical" evidence="1">
    <location>
        <begin position="63"/>
        <end position="85"/>
    </location>
</feature>
<gene>
    <name evidence="2" type="ORF">BDZ85DRAFT_279409</name>
</gene>
<feature type="transmembrane region" description="Helical" evidence="1">
    <location>
        <begin position="20"/>
        <end position="42"/>
    </location>
</feature>
<sequence length="125" mass="12902">MASTRTSEMTVRIRTDFALYLNIILAIGFAHGPLSSAVGRAVSTCQEYKLGNVKAIGECAGSIVQLAAAVAATALISLKAAAILLDLAGSGGAIWNPMETSGHTTVRTALLMHVLTAVFEAIDLS</sequence>
<keyword evidence="3" id="KW-1185">Reference proteome</keyword>
<name>A0A6A6GJD7_9PEZI</name>
<accession>A0A6A6GJD7</accession>
<proteinExistence type="predicted"/>
<protein>
    <submittedName>
        <fullName evidence="2">Uncharacterized protein</fullName>
    </submittedName>
</protein>
<evidence type="ECO:0000313" key="2">
    <source>
        <dbReference type="EMBL" id="KAF2225748.1"/>
    </source>
</evidence>
<keyword evidence="1" id="KW-0812">Transmembrane</keyword>
<evidence type="ECO:0000313" key="3">
    <source>
        <dbReference type="Proteomes" id="UP000799538"/>
    </source>
</evidence>